<sequence length="67" mass="6849">MAGKGIDRSKAQSALEVVRENPLISLVAAAPAIAIFGVAWWLFGFGGALILAIVLGVVVVAGKKFLG</sequence>
<evidence type="ECO:0000256" key="1">
    <source>
        <dbReference type="SAM" id="Phobius"/>
    </source>
</evidence>
<keyword evidence="1" id="KW-0812">Transmembrane</keyword>
<dbReference type="Proteomes" id="UP000198677">
    <property type="component" value="Unassembled WGS sequence"/>
</dbReference>
<protein>
    <submittedName>
        <fullName evidence="2">Uncharacterized protein</fullName>
    </submittedName>
</protein>
<keyword evidence="1" id="KW-1133">Transmembrane helix</keyword>
<feature type="transmembrane region" description="Helical" evidence="1">
    <location>
        <begin position="48"/>
        <end position="66"/>
    </location>
</feature>
<dbReference type="AlphaFoldDB" id="A0A1H7JQX5"/>
<dbReference type="RefSeq" id="WP_072753735.1">
    <property type="nucleotide sequence ID" value="NZ_FOAW01000003.1"/>
</dbReference>
<evidence type="ECO:0000313" key="2">
    <source>
        <dbReference type="EMBL" id="SEK76804.1"/>
    </source>
</evidence>
<gene>
    <name evidence="2" type="ORF">SAMN05444583_103265</name>
</gene>
<organism evidence="2 3">
    <name type="scientific">Rhodococcus maanshanensis</name>
    <dbReference type="NCBI Taxonomy" id="183556"/>
    <lineage>
        <taxon>Bacteria</taxon>
        <taxon>Bacillati</taxon>
        <taxon>Actinomycetota</taxon>
        <taxon>Actinomycetes</taxon>
        <taxon>Mycobacteriales</taxon>
        <taxon>Nocardiaceae</taxon>
        <taxon>Rhodococcus</taxon>
    </lineage>
</organism>
<keyword evidence="1" id="KW-0472">Membrane</keyword>
<feature type="transmembrane region" description="Helical" evidence="1">
    <location>
        <begin position="21"/>
        <end position="42"/>
    </location>
</feature>
<reference evidence="3" key="1">
    <citation type="submission" date="2016-10" db="EMBL/GenBank/DDBJ databases">
        <authorList>
            <person name="Varghese N."/>
            <person name="Submissions S."/>
        </authorList>
    </citation>
    <scope>NUCLEOTIDE SEQUENCE [LARGE SCALE GENOMIC DNA]</scope>
    <source>
        <strain evidence="3">DSM 44675</strain>
    </source>
</reference>
<accession>A0A1H7JQX5</accession>
<name>A0A1H7JQX5_9NOCA</name>
<dbReference type="EMBL" id="FOAW01000003">
    <property type="protein sequence ID" value="SEK76804.1"/>
    <property type="molecule type" value="Genomic_DNA"/>
</dbReference>
<proteinExistence type="predicted"/>
<keyword evidence="3" id="KW-1185">Reference proteome</keyword>
<evidence type="ECO:0000313" key="3">
    <source>
        <dbReference type="Proteomes" id="UP000198677"/>
    </source>
</evidence>